<proteinExistence type="predicted"/>
<dbReference type="Proteomes" id="UP000275267">
    <property type="component" value="Unassembled WGS sequence"/>
</dbReference>
<keyword evidence="3" id="KW-1185">Reference proteome</keyword>
<keyword evidence="1" id="KW-0812">Transmembrane</keyword>
<dbReference type="OrthoDB" id="695387at2759"/>
<evidence type="ECO:0000313" key="3">
    <source>
        <dbReference type="Proteomes" id="UP000275267"/>
    </source>
</evidence>
<dbReference type="EMBL" id="PQIB02000011">
    <property type="protein sequence ID" value="RLM87456.1"/>
    <property type="molecule type" value="Genomic_DNA"/>
</dbReference>
<keyword evidence="1" id="KW-0472">Membrane</keyword>
<evidence type="ECO:0000256" key="1">
    <source>
        <dbReference type="SAM" id="Phobius"/>
    </source>
</evidence>
<gene>
    <name evidence="2" type="ORF">C2845_PM04G19170</name>
</gene>
<dbReference type="PROSITE" id="PS51257">
    <property type="entry name" value="PROKAR_LIPOPROTEIN"/>
    <property type="match status" value="1"/>
</dbReference>
<keyword evidence="1" id="KW-1133">Transmembrane helix</keyword>
<evidence type="ECO:0000313" key="2">
    <source>
        <dbReference type="EMBL" id="RLM87456.1"/>
    </source>
</evidence>
<dbReference type="AlphaFoldDB" id="A0A3L6QVS1"/>
<feature type="transmembrane region" description="Helical" evidence="1">
    <location>
        <begin position="23"/>
        <end position="43"/>
    </location>
</feature>
<sequence>MPRALAASGGAAAAGGCGPPWLAMLGVALVSVWAITLCGDGSWGKRRPSVA</sequence>
<organism evidence="2 3">
    <name type="scientific">Panicum miliaceum</name>
    <name type="common">Proso millet</name>
    <name type="synonym">Broomcorn millet</name>
    <dbReference type="NCBI Taxonomy" id="4540"/>
    <lineage>
        <taxon>Eukaryota</taxon>
        <taxon>Viridiplantae</taxon>
        <taxon>Streptophyta</taxon>
        <taxon>Embryophyta</taxon>
        <taxon>Tracheophyta</taxon>
        <taxon>Spermatophyta</taxon>
        <taxon>Magnoliopsida</taxon>
        <taxon>Liliopsida</taxon>
        <taxon>Poales</taxon>
        <taxon>Poaceae</taxon>
        <taxon>PACMAD clade</taxon>
        <taxon>Panicoideae</taxon>
        <taxon>Panicodae</taxon>
        <taxon>Paniceae</taxon>
        <taxon>Panicinae</taxon>
        <taxon>Panicum</taxon>
        <taxon>Panicum sect. Panicum</taxon>
    </lineage>
</organism>
<protein>
    <submittedName>
        <fullName evidence="2">Uncharacterized protein</fullName>
    </submittedName>
</protein>
<name>A0A3L6QVS1_PANMI</name>
<comment type="caution">
    <text evidence="2">The sequence shown here is derived from an EMBL/GenBank/DDBJ whole genome shotgun (WGS) entry which is preliminary data.</text>
</comment>
<reference evidence="3" key="1">
    <citation type="journal article" date="2019" name="Nat. Commun.">
        <title>The genome of broomcorn millet.</title>
        <authorList>
            <person name="Zou C."/>
            <person name="Miki D."/>
            <person name="Li D."/>
            <person name="Tang Q."/>
            <person name="Xiao L."/>
            <person name="Rajput S."/>
            <person name="Deng P."/>
            <person name="Jia W."/>
            <person name="Huang R."/>
            <person name="Zhang M."/>
            <person name="Sun Y."/>
            <person name="Hu J."/>
            <person name="Fu X."/>
            <person name="Schnable P.S."/>
            <person name="Li F."/>
            <person name="Zhang H."/>
            <person name="Feng B."/>
            <person name="Zhu X."/>
            <person name="Liu R."/>
            <person name="Schnable J.C."/>
            <person name="Zhu J.-K."/>
            <person name="Zhang H."/>
        </authorList>
    </citation>
    <scope>NUCLEOTIDE SEQUENCE [LARGE SCALE GENOMIC DNA]</scope>
</reference>
<accession>A0A3L6QVS1</accession>